<dbReference type="InterPro" id="IPR002491">
    <property type="entry name" value="ABC_transptr_periplasmic_BD"/>
</dbReference>
<name>A0AAP4C5Z0_9MICC</name>
<dbReference type="PROSITE" id="PS50983">
    <property type="entry name" value="FE_B12_PBP"/>
    <property type="match status" value="1"/>
</dbReference>
<dbReference type="SUPFAM" id="SSF53807">
    <property type="entry name" value="Helical backbone' metal receptor"/>
    <property type="match status" value="1"/>
</dbReference>
<evidence type="ECO:0000256" key="1">
    <source>
        <dbReference type="ARBA" id="ARBA00008814"/>
    </source>
</evidence>
<evidence type="ECO:0000313" key="5">
    <source>
        <dbReference type="Proteomes" id="UP001240483"/>
    </source>
</evidence>
<dbReference type="InterPro" id="IPR050902">
    <property type="entry name" value="ABC_Transporter_SBP"/>
</dbReference>
<feature type="region of interest" description="Disordered" evidence="2">
    <location>
        <begin position="42"/>
        <end position="107"/>
    </location>
</feature>
<accession>A0AAP4C5Z0</accession>
<feature type="domain" description="Fe/B12 periplasmic-binding" evidence="3">
    <location>
        <begin position="124"/>
        <end position="386"/>
    </location>
</feature>
<dbReference type="PANTHER" id="PTHR30535">
    <property type="entry name" value="VITAMIN B12-BINDING PROTEIN"/>
    <property type="match status" value="1"/>
</dbReference>
<reference evidence="4" key="1">
    <citation type="submission" date="2023-05" db="EMBL/GenBank/DDBJ databases">
        <title>Cataloging the Phylogenetic Diversity of Human Bladder Bacteria.</title>
        <authorList>
            <person name="Du J."/>
        </authorList>
    </citation>
    <scope>NUCLEOTIDE SEQUENCE</scope>
    <source>
        <strain evidence="4">UMB9978</strain>
    </source>
</reference>
<comment type="similarity">
    <text evidence="1">Belongs to the bacterial solute-binding protein 8 family.</text>
</comment>
<comment type="caution">
    <text evidence="4">The sequence shown here is derived from an EMBL/GenBank/DDBJ whole genome shotgun (WGS) entry which is preliminary data.</text>
</comment>
<dbReference type="Gene3D" id="3.40.50.1980">
    <property type="entry name" value="Nitrogenase molybdenum iron protein domain"/>
    <property type="match status" value="2"/>
</dbReference>
<dbReference type="RefSeq" id="WP_285332776.1">
    <property type="nucleotide sequence ID" value="NZ_JASODW010000003.1"/>
</dbReference>
<evidence type="ECO:0000259" key="3">
    <source>
        <dbReference type="PROSITE" id="PS50983"/>
    </source>
</evidence>
<dbReference type="Proteomes" id="UP001240483">
    <property type="component" value="Unassembled WGS sequence"/>
</dbReference>
<proteinExistence type="inferred from homology"/>
<protein>
    <submittedName>
        <fullName evidence="4">ABC transporter substrate-binding protein</fullName>
    </submittedName>
</protein>
<evidence type="ECO:0000256" key="2">
    <source>
        <dbReference type="SAM" id="MobiDB-lite"/>
    </source>
</evidence>
<feature type="compositionally biased region" description="Low complexity" evidence="2">
    <location>
        <begin position="48"/>
        <end position="67"/>
    </location>
</feature>
<feature type="compositionally biased region" description="Basic and acidic residues" evidence="2">
    <location>
        <begin position="78"/>
        <end position="91"/>
    </location>
</feature>
<dbReference type="EMBL" id="JASODW010000003">
    <property type="protein sequence ID" value="MDK6274839.1"/>
    <property type="molecule type" value="Genomic_DNA"/>
</dbReference>
<evidence type="ECO:0000313" key="4">
    <source>
        <dbReference type="EMBL" id="MDK6274839.1"/>
    </source>
</evidence>
<sequence length="390" mass="40805">MTNGSSSATSIRAKSTSRTSRLALFGATGLTLVSLLAGCTSAASTDESPSQHATATPSATTSTEPSAQDNSVNATDALKLRGPAEARDIPDMKPVMSDVKPSLPTTVTDAHGKEITVKSAERVLALDLNGTLADTVVGMGLHDRLIGRSNSDTSALLKDLPVITKDGHDTNVEAILNLKPDLIITTENIGGAESYRQLENAGITVVRLEPATSIDGIPDAIRAVGKVFGAEDAAEKLAEQSKKDLAEAKEYVEELKSKTPRAPRATVLYVRGTGGVFFILGNEYGASDIVEALGLEDMARTHDIGGIKPANAESLLNLNPEIVFAMKRGVESAGGLDGFLKRPGMSATVAGKNKRIITAADGQLLSFGPRTPENLKALAEAVYQDGQSKK</sequence>
<dbReference type="AlphaFoldDB" id="A0AAP4C5Z0"/>
<dbReference type="Pfam" id="PF01497">
    <property type="entry name" value="Peripla_BP_2"/>
    <property type="match status" value="1"/>
</dbReference>
<dbReference type="PANTHER" id="PTHR30535:SF4">
    <property type="entry name" value="HEMIN-BINDING PERIPLASMIC PROTEIN HMUT"/>
    <property type="match status" value="1"/>
</dbReference>
<gene>
    <name evidence="4" type="ORF">QP116_03640</name>
</gene>
<organism evidence="4 5">
    <name type="scientific">Pseudoglutamicibacter cumminsii</name>
    <dbReference type="NCBI Taxonomy" id="156979"/>
    <lineage>
        <taxon>Bacteria</taxon>
        <taxon>Bacillati</taxon>
        <taxon>Actinomycetota</taxon>
        <taxon>Actinomycetes</taxon>
        <taxon>Micrococcales</taxon>
        <taxon>Micrococcaceae</taxon>
        <taxon>Pseudoglutamicibacter</taxon>
    </lineage>
</organism>